<organism evidence="1 2">
    <name type="scientific">Pseudomonas chlororaphis</name>
    <dbReference type="NCBI Taxonomy" id="587753"/>
    <lineage>
        <taxon>Bacteria</taxon>
        <taxon>Pseudomonadati</taxon>
        <taxon>Pseudomonadota</taxon>
        <taxon>Gammaproteobacteria</taxon>
        <taxon>Pseudomonadales</taxon>
        <taxon>Pseudomonadaceae</taxon>
        <taxon>Pseudomonas</taxon>
    </lineage>
</organism>
<dbReference type="Proteomes" id="UP000035212">
    <property type="component" value="Chromosome"/>
</dbReference>
<gene>
    <name evidence="1" type="ORF">VM99_01090</name>
</gene>
<dbReference type="Gene3D" id="1.10.3210.10">
    <property type="entry name" value="Hypothetical protein af1432"/>
    <property type="match status" value="1"/>
</dbReference>
<evidence type="ECO:0000313" key="1">
    <source>
        <dbReference type="EMBL" id="AKJ96714.1"/>
    </source>
</evidence>
<evidence type="ECO:0008006" key="3">
    <source>
        <dbReference type="Google" id="ProtNLM"/>
    </source>
</evidence>
<accession>A0A0G3G8H7</accession>
<dbReference type="SUPFAM" id="SSF109604">
    <property type="entry name" value="HD-domain/PDEase-like"/>
    <property type="match status" value="1"/>
</dbReference>
<reference evidence="1 2" key="1">
    <citation type="journal article" date="2015" name="Stand. Genomic Sci.">
        <title>Complete genome of Pseudomonas chlororaphis strain UFB2, a soil bacterium with antibacterial activity against bacterial canker pathogen of tomato.</title>
        <authorList>
            <person name="Deng P."/>
            <person name="Wang X."/>
            <person name="Baird S.M."/>
            <person name="Lu S.E."/>
        </authorList>
    </citation>
    <scope>NUCLEOTIDE SEQUENCE [LARGE SCALE GENOMIC DNA]</scope>
    <source>
        <strain evidence="1 2">UFB2</strain>
    </source>
</reference>
<dbReference type="PATRIC" id="fig|587753.11.peg.223"/>
<sequence>MSERLGFAAWARVWAQLGVECASRQTHEALIRHYREPHRAYHSCQHLEECLQVRDCVDAACQAPAEVDLALWFHDAIYDPLRHDNELRSAQWLDTVARDSGLDEATRRRLQDLIMVTRHDGAPATVDEAVLVDTDLAILGAPFERFEEYDQQVRREYRHVPSFLYRRKRRQVLEGFLARERIYTNAAYFDAFEQQARANLARAIGRLA</sequence>
<protein>
    <recommendedName>
        <fullName evidence="3">N-methyl-D-aspartate receptor NMDAR2C subunit</fullName>
    </recommendedName>
</protein>
<proteinExistence type="predicted"/>
<dbReference type="EMBL" id="CP011020">
    <property type="protein sequence ID" value="AKJ96714.1"/>
    <property type="molecule type" value="Genomic_DNA"/>
</dbReference>
<dbReference type="PIRSF" id="PIRSF035170">
    <property type="entry name" value="HD_phosphohydro"/>
    <property type="match status" value="1"/>
</dbReference>
<dbReference type="AlphaFoldDB" id="A0A0G3G8H7"/>
<dbReference type="PANTHER" id="PTHR21174:SF0">
    <property type="entry name" value="HD PHOSPHOHYDROLASE FAMILY PROTEIN-RELATED"/>
    <property type="match status" value="1"/>
</dbReference>
<name>A0A0G3G8H7_9PSED</name>
<evidence type="ECO:0000313" key="2">
    <source>
        <dbReference type="Proteomes" id="UP000035212"/>
    </source>
</evidence>
<dbReference type="InterPro" id="IPR009218">
    <property type="entry name" value="HD_phosphohydro"/>
</dbReference>
<dbReference type="PANTHER" id="PTHR21174">
    <property type="match status" value="1"/>
</dbReference>
<reference evidence="2" key="2">
    <citation type="submission" date="2015-03" db="EMBL/GenBank/DDBJ databases">
        <authorList>
            <person name="Deng P."/>
            <person name="Lu S."/>
        </authorList>
    </citation>
    <scope>NUCLEOTIDE SEQUENCE [LARGE SCALE GENOMIC DNA]</scope>
    <source>
        <strain evidence="2">UFB2</strain>
    </source>
</reference>